<dbReference type="GO" id="GO:0004519">
    <property type="term" value="F:endonuclease activity"/>
    <property type="evidence" value="ECO:0007669"/>
    <property type="project" value="InterPro"/>
</dbReference>
<dbReference type="AlphaFoldDB" id="A0A378Y428"/>
<evidence type="ECO:0000313" key="3">
    <source>
        <dbReference type="Proteomes" id="UP000254400"/>
    </source>
</evidence>
<dbReference type="Pfam" id="PF04471">
    <property type="entry name" value="Mrr_cat"/>
    <property type="match status" value="1"/>
</dbReference>
<organism evidence="2 3">
    <name type="scientific">Paenibacillus polymyxa</name>
    <name type="common">Bacillus polymyxa</name>
    <dbReference type="NCBI Taxonomy" id="1406"/>
    <lineage>
        <taxon>Bacteria</taxon>
        <taxon>Bacillati</taxon>
        <taxon>Bacillota</taxon>
        <taxon>Bacilli</taxon>
        <taxon>Bacillales</taxon>
        <taxon>Paenibacillaceae</taxon>
        <taxon>Paenibacillus</taxon>
    </lineage>
</organism>
<reference evidence="2 3" key="1">
    <citation type="submission" date="2018-06" db="EMBL/GenBank/DDBJ databases">
        <authorList>
            <consortium name="Pathogen Informatics"/>
            <person name="Doyle S."/>
        </authorList>
    </citation>
    <scope>NUCLEOTIDE SEQUENCE [LARGE SCALE GENOMIC DNA]</scope>
    <source>
        <strain evidence="2 3">NCTC10343</strain>
    </source>
</reference>
<accession>A0A378Y428</accession>
<dbReference type="Gene3D" id="3.40.1350.10">
    <property type="match status" value="1"/>
</dbReference>
<sequence>MPILNFKEIPQANVSDGNQDMFEQFARDFFLMLGFEIETGPDRGQDGGRDLIIIEKRTGIAGVSTIKWLVSCKHKAHSGRSVTDNDEQDVIDRLTAHDCNGFIGFYSSVPSAPLARKLEAYKNRYEILIFDNERIEQSLLVGEDGRFLCRRYFPNSFYIWETTAFRPTVLLSQYEPLRCKKCGRDLLEEEVINNEQGIVVFVEKYNKDNLDTEEIVDIYWTCKGECDREIENIYLSKGFNTKWEDISDIAIPVKYLQWNLAVLNRLEEGMDNYSRQAYDNLKHFIIRVSQLVLKEQTDKQRERFKMLQEIPEYF</sequence>
<gene>
    <name evidence="2" type="ORF">NCTC10343_03954</name>
</gene>
<dbReference type="RefSeq" id="WP_019688340.1">
    <property type="nucleotide sequence ID" value="NZ_CP036496.1"/>
</dbReference>
<dbReference type="InterPro" id="IPR007560">
    <property type="entry name" value="Restrct_endonuc_IV_Mrr"/>
</dbReference>
<dbReference type="Proteomes" id="UP000254400">
    <property type="component" value="Unassembled WGS sequence"/>
</dbReference>
<dbReference type="GO" id="GO:0009307">
    <property type="term" value="P:DNA restriction-modification system"/>
    <property type="evidence" value="ECO:0007669"/>
    <property type="project" value="InterPro"/>
</dbReference>
<dbReference type="GO" id="GO:0003677">
    <property type="term" value="F:DNA binding"/>
    <property type="evidence" value="ECO:0007669"/>
    <property type="project" value="InterPro"/>
</dbReference>
<dbReference type="GeneID" id="93347281"/>
<evidence type="ECO:0000313" key="2">
    <source>
        <dbReference type="EMBL" id="SUA71067.1"/>
    </source>
</evidence>
<proteinExistence type="predicted"/>
<feature type="domain" description="Restriction endonuclease type IV Mrr" evidence="1">
    <location>
        <begin position="20"/>
        <end position="101"/>
    </location>
</feature>
<dbReference type="EMBL" id="UGSC01000001">
    <property type="protein sequence ID" value="SUA71067.1"/>
    <property type="molecule type" value="Genomic_DNA"/>
</dbReference>
<protein>
    <recommendedName>
        <fullName evidence="1">Restriction endonuclease type IV Mrr domain-containing protein</fullName>
    </recommendedName>
</protein>
<dbReference type="InterPro" id="IPR011856">
    <property type="entry name" value="tRNA_endonuc-like_dom_sf"/>
</dbReference>
<name>A0A378Y428_PAEPO</name>
<evidence type="ECO:0000259" key="1">
    <source>
        <dbReference type="Pfam" id="PF04471"/>
    </source>
</evidence>